<dbReference type="PANTHER" id="PTHR10773">
    <property type="entry name" value="DNA-DIRECTED RNA POLYMERASES I, II, AND III SUBUNIT RPABC2"/>
    <property type="match status" value="1"/>
</dbReference>
<organism evidence="1">
    <name type="scientific">Anoplophora glabripennis</name>
    <name type="common">Asian longhorn beetle</name>
    <name type="synonym">Anoplophora nobilis</name>
    <dbReference type="NCBI Taxonomy" id="217634"/>
    <lineage>
        <taxon>Eukaryota</taxon>
        <taxon>Metazoa</taxon>
        <taxon>Ecdysozoa</taxon>
        <taxon>Arthropoda</taxon>
        <taxon>Hexapoda</taxon>
        <taxon>Insecta</taxon>
        <taxon>Pterygota</taxon>
        <taxon>Neoptera</taxon>
        <taxon>Endopterygota</taxon>
        <taxon>Coleoptera</taxon>
        <taxon>Polyphaga</taxon>
        <taxon>Cucujiformia</taxon>
        <taxon>Chrysomeloidea</taxon>
        <taxon>Cerambycidae</taxon>
        <taxon>Lamiinae</taxon>
        <taxon>Lamiini</taxon>
        <taxon>Anoplophora</taxon>
    </lineage>
</organism>
<protein>
    <submittedName>
        <fullName evidence="1">Uncharacterized protein</fullName>
    </submittedName>
</protein>
<reference evidence="1" key="1">
    <citation type="submission" date="2013-07" db="EMBL/GenBank/DDBJ databases">
        <title>Midgut Transcriptome Profiling of Anoplphora glabripennis, a Lignocellulose Degrading, Wood-Boring Cerambycid.</title>
        <authorList>
            <person name="Scully E.D."/>
            <person name="Hoover K."/>
            <person name="Carlson J.E."/>
            <person name="Tien M."/>
            <person name="Geib S.M."/>
        </authorList>
    </citation>
    <scope>NUCLEOTIDE SEQUENCE</scope>
</reference>
<dbReference type="PANTHER" id="PTHR10773:SF19">
    <property type="match status" value="1"/>
</dbReference>
<sequence length="112" mass="12758">KRKILAREEKDADKQNSQLGQCHVIAMDVQAVKLAPQIEASTLYYKTKICCHNFTVYNLRTHQATCFWFNETEADGQAATYASFLVNYLETQFLNSQDNKIPIIIYSDGCTA</sequence>
<feature type="non-terminal residue" evidence="1">
    <location>
        <position position="112"/>
    </location>
</feature>
<accession>V5I6J0</accession>
<feature type="non-terminal residue" evidence="1">
    <location>
        <position position="1"/>
    </location>
</feature>
<dbReference type="EMBL" id="GALX01008100">
    <property type="protein sequence ID" value="JAB60366.1"/>
    <property type="molecule type" value="Transcribed_RNA"/>
</dbReference>
<name>V5I6J0_ANOGL</name>
<dbReference type="AlphaFoldDB" id="V5I6J0"/>
<proteinExistence type="predicted"/>
<evidence type="ECO:0000313" key="1">
    <source>
        <dbReference type="EMBL" id="JAB60366.1"/>
    </source>
</evidence>